<dbReference type="RefSeq" id="XP_016216701.1">
    <property type="nucleotide sequence ID" value="XM_016355565.1"/>
</dbReference>
<evidence type="ECO:0000313" key="6">
    <source>
        <dbReference type="EMBL" id="KIW06832.1"/>
    </source>
</evidence>
<dbReference type="InterPro" id="IPR002938">
    <property type="entry name" value="FAD-bd"/>
</dbReference>
<dbReference type="Proteomes" id="UP000053259">
    <property type="component" value="Unassembled WGS sequence"/>
</dbReference>
<evidence type="ECO:0000259" key="5">
    <source>
        <dbReference type="Pfam" id="PF01494"/>
    </source>
</evidence>
<dbReference type="PRINTS" id="PR00420">
    <property type="entry name" value="RNGMNOXGNASE"/>
</dbReference>
<gene>
    <name evidence="6" type="ORF">PV09_02512</name>
</gene>
<accession>A0A0D1Z1M3</accession>
<proteinExistence type="predicted"/>
<dbReference type="GO" id="GO:0044550">
    <property type="term" value="P:secondary metabolite biosynthetic process"/>
    <property type="evidence" value="ECO:0007669"/>
    <property type="project" value="TreeGrafter"/>
</dbReference>
<dbReference type="HOGENOM" id="CLU_009665_6_3_1"/>
<dbReference type="VEuPathDB" id="FungiDB:PV09_02512"/>
<dbReference type="PANTHER" id="PTHR46720">
    <property type="entry name" value="HYDROXYLASE, PUTATIVE (AFU_ORTHOLOGUE AFUA_3G01460)-RELATED"/>
    <property type="match status" value="1"/>
</dbReference>
<keyword evidence="3" id="KW-0560">Oxidoreductase</keyword>
<feature type="domain" description="FAD-binding" evidence="5">
    <location>
        <begin position="11"/>
        <end position="371"/>
    </location>
</feature>
<evidence type="ECO:0000313" key="7">
    <source>
        <dbReference type="Proteomes" id="UP000053259"/>
    </source>
</evidence>
<dbReference type="GO" id="GO:0016491">
    <property type="term" value="F:oxidoreductase activity"/>
    <property type="evidence" value="ECO:0007669"/>
    <property type="project" value="UniProtKB-KW"/>
</dbReference>
<keyword evidence="2" id="KW-0274">FAD</keyword>
<dbReference type="GeneID" id="27310485"/>
<dbReference type="InterPro" id="IPR051104">
    <property type="entry name" value="FAD_monoxygenase"/>
</dbReference>
<name>A0A0D1Z1M3_9PEZI</name>
<dbReference type="AlphaFoldDB" id="A0A0D1Z1M3"/>
<feature type="transmembrane region" description="Helical" evidence="4">
    <location>
        <begin position="12"/>
        <end position="29"/>
    </location>
</feature>
<dbReference type="OrthoDB" id="417877at2759"/>
<sequence length="429" mass="47060">MNMAIQEKPFHVAIIGSGIGGLALAIGLLRQNVPYTIYESAPQYSVVGAGVGLGPNALRAMDMLEPKFKALYDEISTGNVTPGKDHVIFDTLLAKPGFGLDEGWGDHIGAPIYDRTSAHRKDLLDIMTSLIPIETVKFNKKATSVKQIGGKVQVTFEDGEVVVSDAVVGADGGNRGVTRPAVLGERYPDEVLPTYSGKYVYRSIVPTEQAEAILGKGMAGDSKIFLGPVRHFLSYPISHGKEANVIAFVFENKEWNEKQWTKEVSREEMIADFKGYVDDRLIKLLDWAKPIQWSLHHHLKTSTYFNGNICIIGDAAHSSLPHQAANAGQALEDSLILSHVLGLVQSPEDLSKAFQVFDSIRRPRAQKVVETSAECGIVYVLGDPEAGADRQKVVGNLNQRWLWIWEHDLSADLRKAGEEFAKLIASSKQ</sequence>
<dbReference type="Gene3D" id="3.50.50.60">
    <property type="entry name" value="FAD/NAD(P)-binding domain"/>
    <property type="match status" value="1"/>
</dbReference>
<dbReference type="Pfam" id="PF01494">
    <property type="entry name" value="FAD_binding_3"/>
    <property type="match status" value="1"/>
</dbReference>
<dbReference type="SUPFAM" id="SSF51905">
    <property type="entry name" value="FAD/NAD(P)-binding domain"/>
    <property type="match status" value="1"/>
</dbReference>
<dbReference type="PANTHER" id="PTHR46720:SF3">
    <property type="entry name" value="FAD-BINDING DOMAIN-CONTAINING PROTEIN-RELATED"/>
    <property type="match status" value="1"/>
</dbReference>
<keyword evidence="4" id="KW-0472">Membrane</keyword>
<dbReference type="InParanoid" id="A0A0D1Z1M3"/>
<reference evidence="6 7" key="1">
    <citation type="submission" date="2015-01" db="EMBL/GenBank/DDBJ databases">
        <title>The Genome Sequence of Ochroconis gallopava CBS43764.</title>
        <authorList>
            <consortium name="The Broad Institute Genomics Platform"/>
            <person name="Cuomo C."/>
            <person name="de Hoog S."/>
            <person name="Gorbushina A."/>
            <person name="Stielow B."/>
            <person name="Teixiera M."/>
            <person name="Abouelleil A."/>
            <person name="Chapman S.B."/>
            <person name="Priest M."/>
            <person name="Young S.K."/>
            <person name="Wortman J."/>
            <person name="Nusbaum C."/>
            <person name="Birren B."/>
        </authorList>
    </citation>
    <scope>NUCLEOTIDE SEQUENCE [LARGE SCALE GENOMIC DNA]</scope>
    <source>
        <strain evidence="6 7">CBS 43764</strain>
    </source>
</reference>
<keyword evidence="1" id="KW-0285">Flavoprotein</keyword>
<evidence type="ECO:0000256" key="2">
    <source>
        <dbReference type="ARBA" id="ARBA00022827"/>
    </source>
</evidence>
<evidence type="ECO:0000256" key="1">
    <source>
        <dbReference type="ARBA" id="ARBA00022630"/>
    </source>
</evidence>
<keyword evidence="4" id="KW-1133">Transmembrane helix</keyword>
<dbReference type="EMBL" id="KN847534">
    <property type="protein sequence ID" value="KIW06832.1"/>
    <property type="molecule type" value="Genomic_DNA"/>
</dbReference>
<dbReference type="STRING" id="253628.A0A0D1Z1M3"/>
<protein>
    <recommendedName>
        <fullName evidence="5">FAD-binding domain-containing protein</fullName>
    </recommendedName>
</protein>
<keyword evidence="4" id="KW-0812">Transmembrane</keyword>
<dbReference type="SUPFAM" id="SSF54373">
    <property type="entry name" value="FAD-linked reductases, C-terminal domain"/>
    <property type="match status" value="1"/>
</dbReference>
<dbReference type="GO" id="GO:0071949">
    <property type="term" value="F:FAD binding"/>
    <property type="evidence" value="ECO:0007669"/>
    <property type="project" value="InterPro"/>
</dbReference>
<organism evidence="6 7">
    <name type="scientific">Verruconis gallopava</name>
    <dbReference type="NCBI Taxonomy" id="253628"/>
    <lineage>
        <taxon>Eukaryota</taxon>
        <taxon>Fungi</taxon>
        <taxon>Dikarya</taxon>
        <taxon>Ascomycota</taxon>
        <taxon>Pezizomycotina</taxon>
        <taxon>Dothideomycetes</taxon>
        <taxon>Pleosporomycetidae</taxon>
        <taxon>Venturiales</taxon>
        <taxon>Sympoventuriaceae</taxon>
        <taxon>Verruconis</taxon>
    </lineage>
</organism>
<keyword evidence="7" id="KW-1185">Reference proteome</keyword>
<dbReference type="InterPro" id="IPR036188">
    <property type="entry name" value="FAD/NAD-bd_sf"/>
</dbReference>
<evidence type="ECO:0000256" key="4">
    <source>
        <dbReference type="SAM" id="Phobius"/>
    </source>
</evidence>
<evidence type="ECO:0000256" key="3">
    <source>
        <dbReference type="ARBA" id="ARBA00023002"/>
    </source>
</evidence>